<dbReference type="InterPro" id="IPR058525">
    <property type="entry name" value="DUF8212"/>
</dbReference>
<comment type="caution">
    <text evidence="3">The sequence shown here is derived from an EMBL/GenBank/DDBJ whole genome shotgun (WGS) entry which is preliminary data.</text>
</comment>
<evidence type="ECO:0000259" key="1">
    <source>
        <dbReference type="Pfam" id="PF06985"/>
    </source>
</evidence>
<protein>
    <submittedName>
        <fullName evidence="3">Heterokaryon incompatibility protein-domain-containing protein</fullName>
    </submittedName>
</protein>
<proteinExistence type="predicted"/>
<name>A0AAE0N4M6_9PEZI</name>
<dbReference type="PANTHER" id="PTHR10622">
    <property type="entry name" value="HET DOMAIN-CONTAINING PROTEIN"/>
    <property type="match status" value="1"/>
</dbReference>
<feature type="domain" description="DUF8212" evidence="2">
    <location>
        <begin position="226"/>
        <end position="246"/>
    </location>
</feature>
<reference evidence="3" key="1">
    <citation type="journal article" date="2023" name="Mol. Phylogenet. Evol.">
        <title>Genome-scale phylogeny and comparative genomics of the fungal order Sordariales.</title>
        <authorList>
            <person name="Hensen N."/>
            <person name="Bonometti L."/>
            <person name="Westerberg I."/>
            <person name="Brannstrom I.O."/>
            <person name="Guillou S."/>
            <person name="Cros-Aarteil S."/>
            <person name="Calhoun S."/>
            <person name="Haridas S."/>
            <person name="Kuo A."/>
            <person name="Mondo S."/>
            <person name="Pangilinan J."/>
            <person name="Riley R."/>
            <person name="LaButti K."/>
            <person name="Andreopoulos B."/>
            <person name="Lipzen A."/>
            <person name="Chen C."/>
            <person name="Yan M."/>
            <person name="Daum C."/>
            <person name="Ng V."/>
            <person name="Clum A."/>
            <person name="Steindorff A."/>
            <person name="Ohm R.A."/>
            <person name="Martin F."/>
            <person name="Silar P."/>
            <person name="Natvig D.O."/>
            <person name="Lalanne C."/>
            <person name="Gautier V."/>
            <person name="Ament-Velasquez S.L."/>
            <person name="Kruys A."/>
            <person name="Hutchinson M.I."/>
            <person name="Powell A.J."/>
            <person name="Barry K."/>
            <person name="Miller A.N."/>
            <person name="Grigoriev I.V."/>
            <person name="Debuchy R."/>
            <person name="Gladieux P."/>
            <person name="Hiltunen Thoren M."/>
            <person name="Johannesson H."/>
        </authorList>
    </citation>
    <scope>NUCLEOTIDE SEQUENCE</scope>
    <source>
        <strain evidence="3">CBS 958.72</strain>
    </source>
</reference>
<gene>
    <name evidence="3" type="ORF">B0T24DRAFT_499477</name>
</gene>
<reference evidence="3" key="2">
    <citation type="submission" date="2023-06" db="EMBL/GenBank/DDBJ databases">
        <authorList>
            <consortium name="Lawrence Berkeley National Laboratory"/>
            <person name="Haridas S."/>
            <person name="Hensen N."/>
            <person name="Bonometti L."/>
            <person name="Westerberg I."/>
            <person name="Brannstrom I.O."/>
            <person name="Guillou S."/>
            <person name="Cros-Aarteil S."/>
            <person name="Calhoun S."/>
            <person name="Kuo A."/>
            <person name="Mondo S."/>
            <person name="Pangilinan J."/>
            <person name="Riley R."/>
            <person name="Labutti K."/>
            <person name="Andreopoulos B."/>
            <person name="Lipzen A."/>
            <person name="Chen C."/>
            <person name="Yanf M."/>
            <person name="Daum C."/>
            <person name="Ng V."/>
            <person name="Clum A."/>
            <person name="Steindorff A."/>
            <person name="Ohm R."/>
            <person name="Martin F."/>
            <person name="Silar P."/>
            <person name="Natvig D."/>
            <person name="Lalanne C."/>
            <person name="Gautier V."/>
            <person name="Ament-Velasquez S.L."/>
            <person name="Kruys A."/>
            <person name="Hutchinson M.I."/>
            <person name="Powell A.J."/>
            <person name="Barry K."/>
            <person name="Miller A.N."/>
            <person name="Grigoriev I.V."/>
            <person name="Debuchy R."/>
            <person name="Gladieux P."/>
            <person name="Thoren M.H."/>
            <person name="Johannesson H."/>
        </authorList>
    </citation>
    <scope>NUCLEOTIDE SEQUENCE</scope>
    <source>
        <strain evidence="3">CBS 958.72</strain>
    </source>
</reference>
<sequence length="246" mass="28015">MRLLHTTELRLVEFQGQRILPPAIPPYAILSHTWAEEEVSFQDIQQGLAQSRRGFEKVAGACAQAVQDGFEYLWIDTCCIDKSSSAELSEAINSMFRWYRDAEVCYAFLSDVDADESPSSEASSFRKARWFTRGWTLQELIAPGVVYFYGAGWKQIGSRETLLNLIVDITGISESYFTTGDLTQFSAAQKISWAAYRETTRVEDEAYSLLGLFDINMPLLYGEGERAFQRLQEEILRQFEDDSLFA</sequence>
<feature type="non-terminal residue" evidence="3">
    <location>
        <position position="246"/>
    </location>
</feature>
<evidence type="ECO:0000313" key="3">
    <source>
        <dbReference type="EMBL" id="KAK3369299.1"/>
    </source>
</evidence>
<dbReference type="Pfam" id="PF06985">
    <property type="entry name" value="HET"/>
    <property type="match status" value="1"/>
</dbReference>
<dbReference type="InterPro" id="IPR010730">
    <property type="entry name" value="HET"/>
</dbReference>
<feature type="domain" description="Heterokaryon incompatibility" evidence="1">
    <location>
        <begin position="27"/>
        <end position="119"/>
    </location>
</feature>
<keyword evidence="4" id="KW-1185">Reference proteome</keyword>
<evidence type="ECO:0000313" key="4">
    <source>
        <dbReference type="Proteomes" id="UP001287356"/>
    </source>
</evidence>
<accession>A0AAE0N4M6</accession>
<dbReference type="Proteomes" id="UP001287356">
    <property type="component" value="Unassembled WGS sequence"/>
</dbReference>
<organism evidence="3 4">
    <name type="scientific">Lasiosphaeria ovina</name>
    <dbReference type="NCBI Taxonomy" id="92902"/>
    <lineage>
        <taxon>Eukaryota</taxon>
        <taxon>Fungi</taxon>
        <taxon>Dikarya</taxon>
        <taxon>Ascomycota</taxon>
        <taxon>Pezizomycotina</taxon>
        <taxon>Sordariomycetes</taxon>
        <taxon>Sordariomycetidae</taxon>
        <taxon>Sordariales</taxon>
        <taxon>Lasiosphaeriaceae</taxon>
        <taxon>Lasiosphaeria</taxon>
    </lineage>
</organism>
<dbReference type="Pfam" id="PF26640">
    <property type="entry name" value="DUF8212"/>
    <property type="match status" value="1"/>
</dbReference>
<dbReference type="EMBL" id="JAULSN010000006">
    <property type="protein sequence ID" value="KAK3369299.1"/>
    <property type="molecule type" value="Genomic_DNA"/>
</dbReference>
<dbReference type="PANTHER" id="PTHR10622:SF10">
    <property type="entry name" value="HET DOMAIN-CONTAINING PROTEIN"/>
    <property type="match status" value="1"/>
</dbReference>
<dbReference type="AlphaFoldDB" id="A0AAE0N4M6"/>
<evidence type="ECO:0000259" key="2">
    <source>
        <dbReference type="Pfam" id="PF26640"/>
    </source>
</evidence>